<gene>
    <name evidence="6" type="ORF">EVJ47_09040</name>
</gene>
<keyword evidence="3 4" id="KW-0479">Metal-binding</keyword>
<feature type="binding site" evidence="5">
    <location>
        <position position="66"/>
    </location>
    <ligand>
        <name>a divalent metal cation</name>
        <dbReference type="ChEBI" id="CHEBI:60240"/>
        <label>1</label>
    </ligand>
</feature>
<dbReference type="InterPro" id="IPR017221">
    <property type="entry name" value="DUF34/NIF3_bac"/>
</dbReference>
<evidence type="ECO:0000313" key="6">
    <source>
        <dbReference type="EMBL" id="RZD13810.1"/>
    </source>
</evidence>
<evidence type="ECO:0000256" key="4">
    <source>
        <dbReference type="PIRNR" id="PIRNR037489"/>
    </source>
</evidence>
<dbReference type="Proteomes" id="UP000320813">
    <property type="component" value="Unassembled WGS sequence"/>
</dbReference>
<evidence type="ECO:0000313" key="7">
    <source>
        <dbReference type="Proteomes" id="UP000320813"/>
    </source>
</evidence>
<dbReference type="Gene3D" id="3.40.1390.30">
    <property type="entry name" value="NIF3 (NGG1p interacting factor 3)-like"/>
    <property type="match status" value="1"/>
</dbReference>
<organism evidence="6 7">
    <name type="scientific">Candidatus Acidulodesulfobacterium ferriphilum</name>
    <dbReference type="NCBI Taxonomy" id="2597223"/>
    <lineage>
        <taxon>Bacteria</taxon>
        <taxon>Deltaproteobacteria</taxon>
        <taxon>Candidatus Acidulodesulfobacterales</taxon>
        <taxon>Candidatus Acidulodesulfobacterium</taxon>
    </lineage>
</organism>
<dbReference type="InterPro" id="IPR002678">
    <property type="entry name" value="DUF34/NIF3"/>
</dbReference>
<protein>
    <recommendedName>
        <fullName evidence="2 4">GTP cyclohydrolase 1 type 2 homolog</fullName>
    </recommendedName>
</protein>
<proteinExistence type="inferred from homology"/>
<dbReference type="AlphaFoldDB" id="A0A519B930"/>
<feature type="binding site" evidence="5">
    <location>
        <position position="336"/>
    </location>
    <ligand>
        <name>a divalent metal cation</name>
        <dbReference type="ChEBI" id="CHEBI:60240"/>
        <label>1</label>
    </ligand>
</feature>
<dbReference type="EMBL" id="SGBD01000007">
    <property type="protein sequence ID" value="RZD13810.1"/>
    <property type="molecule type" value="Genomic_DNA"/>
</dbReference>
<dbReference type="GO" id="GO:0005737">
    <property type="term" value="C:cytoplasm"/>
    <property type="evidence" value="ECO:0007669"/>
    <property type="project" value="TreeGrafter"/>
</dbReference>
<dbReference type="PIRSF" id="PIRSF037489">
    <property type="entry name" value="UCP037489_NIF3_YqfO"/>
    <property type="match status" value="1"/>
</dbReference>
<sequence length="373" mass="42093">MPLLIKDVIDKLESLIPLSLQEEWDNSGYQIKLTDEPLSGVVTSLDLTDKCANIALKKGFNLILIHHPFFFHPLHSVDLDSKDGKIFNLLVKNRICVYSMHTNFDSSRYSMNHYIANKLGIKESRPLIPHKRKLYKLSVFIPKGYVKPVRDILFAYANPKIGNYENCSFETKGRGSFKPLSGANPFIGSPETTSFTDESKLEVIIEERAVNKALDELKRVHPYEEAAFDLYPLYDFGGSFPDGMGAMGNLEPPTLLENLLNKIDRLFNPLFIHYCGKLNSTIKKIAVVSGSGFSFIDEAIKNNCGILISSELTHSKALKADKSGICLAELPHFDMEKYFTSLVRDILIKEFSIPVIENNNENNPFFKYKGGKI</sequence>
<dbReference type="NCBIfam" id="TIGR00486">
    <property type="entry name" value="YbgI_SA1388"/>
    <property type="match status" value="1"/>
</dbReference>
<feature type="binding site" evidence="5">
    <location>
        <position position="105"/>
    </location>
    <ligand>
        <name>a divalent metal cation</name>
        <dbReference type="ChEBI" id="CHEBI:60240"/>
        <label>1</label>
    </ligand>
</feature>
<dbReference type="InterPro" id="IPR036069">
    <property type="entry name" value="DUF34/NIF3_sf"/>
</dbReference>
<dbReference type="PANTHER" id="PTHR13799:SF14">
    <property type="entry name" value="GTP CYCLOHYDROLASE 1 TYPE 2 HOMOLOG"/>
    <property type="match status" value="1"/>
</dbReference>
<evidence type="ECO:0000256" key="1">
    <source>
        <dbReference type="ARBA" id="ARBA00006964"/>
    </source>
</evidence>
<dbReference type="Pfam" id="PF01784">
    <property type="entry name" value="DUF34_NIF3"/>
    <property type="match status" value="1"/>
</dbReference>
<dbReference type="SUPFAM" id="SSF102705">
    <property type="entry name" value="NIF3 (NGG1p interacting factor 3)-like"/>
    <property type="match status" value="1"/>
</dbReference>
<name>A0A519B930_9DELT</name>
<dbReference type="FunFam" id="3.40.1390.30:FF:000001">
    <property type="entry name" value="GTP cyclohydrolase 1 type 2"/>
    <property type="match status" value="1"/>
</dbReference>
<comment type="similarity">
    <text evidence="1 4">Belongs to the GTP cyclohydrolase I type 2/NIF3 family.</text>
</comment>
<dbReference type="GO" id="GO:0046872">
    <property type="term" value="F:metal ion binding"/>
    <property type="evidence" value="ECO:0007669"/>
    <property type="project" value="UniProtKB-UniRule"/>
</dbReference>
<feature type="binding site" evidence="5">
    <location>
        <position position="67"/>
    </location>
    <ligand>
        <name>a divalent metal cation</name>
        <dbReference type="ChEBI" id="CHEBI:60240"/>
        <label>1</label>
    </ligand>
</feature>
<dbReference type="InterPro" id="IPR015867">
    <property type="entry name" value="N-reg_PII/ATP_PRibTrfase_C"/>
</dbReference>
<feature type="binding site" evidence="5">
    <location>
        <position position="332"/>
    </location>
    <ligand>
        <name>a divalent metal cation</name>
        <dbReference type="ChEBI" id="CHEBI:60240"/>
        <label>1</label>
    </ligand>
</feature>
<evidence type="ECO:0000256" key="5">
    <source>
        <dbReference type="PIRSR" id="PIRSR602678-1"/>
    </source>
</evidence>
<reference evidence="6 7" key="1">
    <citation type="submission" date="2019-01" db="EMBL/GenBank/DDBJ databases">
        <title>Insights into ecological role of a new deltaproteobacterial order Candidatus Sinidesulfobacterales (Sva0485) by metagenomics and metatranscriptomics.</title>
        <authorList>
            <person name="Tan S."/>
            <person name="Liu J."/>
            <person name="Fang Y."/>
            <person name="Hedlund B.P."/>
            <person name="Lian Z.H."/>
            <person name="Huang L.Y."/>
            <person name="Li J.T."/>
            <person name="Huang L.N."/>
            <person name="Li W.J."/>
            <person name="Jiang H.C."/>
            <person name="Dong H.L."/>
            <person name="Shu W.S."/>
        </authorList>
    </citation>
    <scope>NUCLEOTIDE SEQUENCE [LARGE SCALE GENOMIC DNA]</scope>
    <source>
        <strain evidence="6">AP3</strain>
    </source>
</reference>
<evidence type="ECO:0000256" key="2">
    <source>
        <dbReference type="ARBA" id="ARBA00022112"/>
    </source>
</evidence>
<comment type="caution">
    <text evidence="6">The sequence shown here is derived from an EMBL/GenBank/DDBJ whole genome shotgun (WGS) entry which is preliminary data.</text>
</comment>
<evidence type="ECO:0000256" key="3">
    <source>
        <dbReference type="ARBA" id="ARBA00022723"/>
    </source>
</evidence>
<accession>A0A519B930</accession>
<dbReference type="Gene3D" id="3.30.70.120">
    <property type="match status" value="1"/>
</dbReference>
<dbReference type="PANTHER" id="PTHR13799">
    <property type="entry name" value="NGG1 INTERACTING FACTOR 3"/>
    <property type="match status" value="1"/>
</dbReference>